<accession>A0A3N0V5P1</accession>
<evidence type="ECO:0000313" key="2">
    <source>
        <dbReference type="Proteomes" id="UP000275137"/>
    </source>
</evidence>
<reference evidence="1 2" key="1">
    <citation type="submission" date="2018-10" db="EMBL/GenBank/DDBJ databases">
        <authorList>
            <person name="Chen W.-M."/>
        </authorList>
    </citation>
    <scope>NUCLEOTIDE SEQUENCE [LARGE SCALE GENOMIC DNA]</scope>
    <source>
        <strain evidence="1 2">H-5</strain>
    </source>
</reference>
<sequence>MQETIKQTRITDAITVSLTPDQLKLCLITLHAFDNMASKAEQLPDLLRIVHEACTFYSIRFDPSRLRDDTRHFLDHDLGFTSDRLFNAYMDEREKHLSALNSVFMPPGMDYDEEVLELIHGHLNEQRQGMQL</sequence>
<gene>
    <name evidence="1" type="ORF">ED236_00935</name>
</gene>
<keyword evidence="2" id="KW-1185">Reference proteome</keyword>
<dbReference type="AlphaFoldDB" id="A0A3N0V5P1"/>
<organism evidence="1 2">
    <name type="scientific">Pseudomethylobacillus aquaticus</name>
    <dbReference type="NCBI Taxonomy" id="2676064"/>
    <lineage>
        <taxon>Bacteria</taxon>
        <taxon>Pseudomonadati</taxon>
        <taxon>Pseudomonadota</taxon>
        <taxon>Betaproteobacteria</taxon>
        <taxon>Nitrosomonadales</taxon>
        <taxon>Methylophilaceae</taxon>
        <taxon>Pseudomethylobacillus</taxon>
    </lineage>
</organism>
<proteinExistence type="predicted"/>
<dbReference type="EMBL" id="RJVP01000001">
    <property type="protein sequence ID" value="ROH88079.1"/>
    <property type="molecule type" value="Genomic_DNA"/>
</dbReference>
<dbReference type="Proteomes" id="UP000275137">
    <property type="component" value="Unassembled WGS sequence"/>
</dbReference>
<protein>
    <submittedName>
        <fullName evidence="1">Uncharacterized protein</fullName>
    </submittedName>
</protein>
<comment type="caution">
    <text evidence="1">The sequence shown here is derived from an EMBL/GenBank/DDBJ whole genome shotgun (WGS) entry which is preliminary data.</text>
</comment>
<dbReference type="RefSeq" id="WP_123236073.1">
    <property type="nucleotide sequence ID" value="NZ_RJVP01000001.1"/>
</dbReference>
<name>A0A3N0V5P1_9PROT</name>
<evidence type="ECO:0000313" key="1">
    <source>
        <dbReference type="EMBL" id="ROH88079.1"/>
    </source>
</evidence>